<dbReference type="EMBL" id="JBELOE010000239">
    <property type="protein sequence ID" value="MER2493082.1"/>
    <property type="molecule type" value="Genomic_DNA"/>
</dbReference>
<evidence type="ECO:0000313" key="1">
    <source>
        <dbReference type="EMBL" id="MER2493082.1"/>
    </source>
</evidence>
<organism evidence="1 2">
    <name type="scientific">Catenovulum sediminis</name>
    <dbReference type="NCBI Taxonomy" id="1740262"/>
    <lineage>
        <taxon>Bacteria</taxon>
        <taxon>Pseudomonadati</taxon>
        <taxon>Pseudomonadota</taxon>
        <taxon>Gammaproteobacteria</taxon>
        <taxon>Alteromonadales</taxon>
        <taxon>Alteromonadaceae</taxon>
        <taxon>Catenovulum</taxon>
    </lineage>
</organism>
<reference evidence="1 2" key="1">
    <citation type="submission" date="2024-06" db="EMBL/GenBank/DDBJ databases">
        <authorList>
            <person name="Chen R.Y."/>
        </authorList>
    </citation>
    <scope>NUCLEOTIDE SEQUENCE [LARGE SCALE GENOMIC DNA]</scope>
    <source>
        <strain evidence="1 2">D2</strain>
    </source>
</reference>
<accession>A0ABV1RJG8</accession>
<keyword evidence="2" id="KW-1185">Reference proteome</keyword>
<comment type="caution">
    <text evidence="1">The sequence shown here is derived from an EMBL/GenBank/DDBJ whole genome shotgun (WGS) entry which is preliminary data.</text>
</comment>
<name>A0ABV1RJG8_9ALTE</name>
<proteinExistence type="predicted"/>
<gene>
    <name evidence="1" type="ORF">ABS311_14455</name>
</gene>
<dbReference type="Proteomes" id="UP001467690">
    <property type="component" value="Unassembled WGS sequence"/>
</dbReference>
<sequence length="144" mass="16335">MKSSTLTEQQFQKILIENGFSDEDLGSKHGLVQEISVIDEHCVRLQGLVGAPKYLKSLELALYSKPVKNPDGLCIVFSYYYLGNYEDGEKITIHPDQKLAKIDKDCKVVKHNNYEGYVAVNPKLKGKDLITEVKEKMIAQKKIF</sequence>
<protein>
    <submittedName>
        <fullName evidence="1">Uncharacterized protein</fullName>
    </submittedName>
</protein>
<dbReference type="RefSeq" id="WP_143872194.1">
    <property type="nucleotide sequence ID" value="NZ_CP041660.1"/>
</dbReference>
<evidence type="ECO:0000313" key="2">
    <source>
        <dbReference type="Proteomes" id="UP001467690"/>
    </source>
</evidence>